<evidence type="ECO:0000256" key="5">
    <source>
        <dbReference type="ARBA" id="ARBA00030755"/>
    </source>
</evidence>
<dbReference type="CDD" id="cd00751">
    <property type="entry name" value="thiolase"/>
    <property type="match status" value="1"/>
</dbReference>
<dbReference type="Gene3D" id="3.40.47.10">
    <property type="match status" value="2"/>
</dbReference>
<dbReference type="InterPro" id="IPR016039">
    <property type="entry name" value="Thiolase-like"/>
</dbReference>
<name>A0A2T2XBY9_9FIRM</name>
<reference evidence="9 10" key="1">
    <citation type="journal article" date="2014" name="BMC Genomics">
        <title>Comparison of environmental and isolate Sulfobacillus genomes reveals diverse carbon, sulfur, nitrogen, and hydrogen metabolisms.</title>
        <authorList>
            <person name="Justice N.B."/>
            <person name="Norman A."/>
            <person name="Brown C.T."/>
            <person name="Singh A."/>
            <person name="Thomas B.C."/>
            <person name="Banfield J.F."/>
        </authorList>
    </citation>
    <scope>NUCLEOTIDE SEQUENCE [LARGE SCALE GENOMIC DNA]</scope>
    <source>
        <strain evidence="9">AMDSBA4</strain>
    </source>
</reference>
<dbReference type="PANTHER" id="PTHR18919:SF107">
    <property type="entry name" value="ACETYL-COA ACETYLTRANSFERASE, CYTOSOLIC"/>
    <property type="match status" value="1"/>
</dbReference>
<evidence type="ECO:0000256" key="6">
    <source>
        <dbReference type="RuleBase" id="RU003557"/>
    </source>
</evidence>
<evidence type="ECO:0000259" key="8">
    <source>
        <dbReference type="Pfam" id="PF02803"/>
    </source>
</evidence>
<feature type="domain" description="Thiolase C-terminal" evidence="8">
    <location>
        <begin position="276"/>
        <end position="396"/>
    </location>
</feature>
<dbReference type="InterPro" id="IPR002155">
    <property type="entry name" value="Thiolase"/>
</dbReference>
<evidence type="ECO:0000256" key="1">
    <source>
        <dbReference type="ARBA" id="ARBA00010982"/>
    </source>
</evidence>
<dbReference type="NCBIfam" id="TIGR01930">
    <property type="entry name" value="AcCoA-C-Actrans"/>
    <property type="match status" value="1"/>
</dbReference>
<dbReference type="Proteomes" id="UP000242972">
    <property type="component" value="Unassembled WGS sequence"/>
</dbReference>
<dbReference type="AlphaFoldDB" id="A0A2T2XBY9"/>
<dbReference type="PIRSF" id="PIRSF000429">
    <property type="entry name" value="Ac-CoA_Ac_transf"/>
    <property type="match status" value="1"/>
</dbReference>
<dbReference type="PANTHER" id="PTHR18919">
    <property type="entry name" value="ACETYL-COA C-ACYLTRANSFERASE"/>
    <property type="match status" value="1"/>
</dbReference>
<comment type="caution">
    <text evidence="9">The sequence shown here is derived from an EMBL/GenBank/DDBJ whole genome shotgun (WGS) entry which is preliminary data.</text>
</comment>
<keyword evidence="4 6" id="KW-0012">Acyltransferase</keyword>
<keyword evidence="3 6" id="KW-0808">Transferase</keyword>
<dbReference type="InterPro" id="IPR020617">
    <property type="entry name" value="Thiolase_C"/>
</dbReference>
<dbReference type="Pfam" id="PF00108">
    <property type="entry name" value="Thiolase_N"/>
    <property type="match status" value="1"/>
</dbReference>
<protein>
    <recommendedName>
        <fullName evidence="2">acetyl-CoA C-acetyltransferase</fullName>
        <ecNumber evidence="2">2.3.1.9</ecNumber>
    </recommendedName>
    <alternativeName>
        <fullName evidence="5">Acetoacetyl-CoA thiolase</fullName>
    </alternativeName>
</protein>
<dbReference type="EMBL" id="PXYW01000054">
    <property type="protein sequence ID" value="PSR32031.1"/>
    <property type="molecule type" value="Genomic_DNA"/>
</dbReference>
<dbReference type="InterPro" id="IPR020616">
    <property type="entry name" value="Thiolase_N"/>
</dbReference>
<organism evidence="9 10">
    <name type="scientific">Sulfobacillus benefaciens</name>
    <dbReference type="NCBI Taxonomy" id="453960"/>
    <lineage>
        <taxon>Bacteria</taxon>
        <taxon>Bacillati</taxon>
        <taxon>Bacillota</taxon>
        <taxon>Clostridia</taxon>
        <taxon>Eubacteriales</taxon>
        <taxon>Clostridiales Family XVII. Incertae Sedis</taxon>
        <taxon>Sulfobacillus</taxon>
    </lineage>
</organism>
<comment type="similarity">
    <text evidence="1 6">Belongs to the thiolase-like superfamily. Thiolase family.</text>
</comment>
<feature type="domain" description="Thiolase N-terminal" evidence="7">
    <location>
        <begin position="6"/>
        <end position="265"/>
    </location>
</feature>
<dbReference type="SUPFAM" id="SSF53901">
    <property type="entry name" value="Thiolase-like"/>
    <property type="match status" value="2"/>
</dbReference>
<evidence type="ECO:0000256" key="2">
    <source>
        <dbReference type="ARBA" id="ARBA00012705"/>
    </source>
</evidence>
<dbReference type="EC" id="2.3.1.9" evidence="2"/>
<dbReference type="GO" id="GO:0003985">
    <property type="term" value="F:acetyl-CoA C-acetyltransferase activity"/>
    <property type="evidence" value="ECO:0007669"/>
    <property type="project" value="UniProtKB-EC"/>
</dbReference>
<dbReference type="Pfam" id="PF02803">
    <property type="entry name" value="Thiolase_C"/>
    <property type="match status" value="1"/>
</dbReference>
<evidence type="ECO:0000313" key="9">
    <source>
        <dbReference type="EMBL" id="PSR32031.1"/>
    </source>
</evidence>
<evidence type="ECO:0000256" key="3">
    <source>
        <dbReference type="ARBA" id="ARBA00022679"/>
    </source>
</evidence>
<proteinExistence type="inferred from homology"/>
<gene>
    <name evidence="9" type="ORF">C7B46_16115</name>
</gene>
<sequence>MINDDVVVVSACRTAQGNFGGSLRDVPAATLAATVMREAIRRAGISADQVDTAIMGQVYQTSEALNIARFSVLQEGLPVTIPGFSVQMACCSGLEAVNLGVQEIRNQGAEVVLVGGVENMSRVPYLVNGHRWGAKRGHGELVDMLEESSWSASSSRYGQLNMGLAAEHIATQYGITREAQDQFALTSHQRAIAAKTRGYYRPEIVPVDIPHGTKTHSFAEDEHPREDASLESLGRLRPSFLATGTVTAGNASSLSDGAAALILMSGRMASRLHVANMARIVGTARVGVHPLDLCMSPAPAAKKALERANVPIRKVDLWEINEAFAAVVLASAHELEVPLDMIDVNGGGIAMGHPVGCSGARILVSLVHEMQRRSAVTGVATVGGGGGVAVATVVQRN</sequence>
<accession>A0A2T2XBY9</accession>
<evidence type="ECO:0000259" key="7">
    <source>
        <dbReference type="Pfam" id="PF00108"/>
    </source>
</evidence>
<evidence type="ECO:0000313" key="10">
    <source>
        <dbReference type="Proteomes" id="UP000242972"/>
    </source>
</evidence>
<evidence type="ECO:0000256" key="4">
    <source>
        <dbReference type="ARBA" id="ARBA00023315"/>
    </source>
</evidence>